<organism evidence="1 2">
    <name type="scientific">Coptis chinensis</name>
    <dbReference type="NCBI Taxonomy" id="261450"/>
    <lineage>
        <taxon>Eukaryota</taxon>
        <taxon>Viridiplantae</taxon>
        <taxon>Streptophyta</taxon>
        <taxon>Embryophyta</taxon>
        <taxon>Tracheophyta</taxon>
        <taxon>Spermatophyta</taxon>
        <taxon>Magnoliopsida</taxon>
        <taxon>Ranunculales</taxon>
        <taxon>Ranunculaceae</taxon>
        <taxon>Coptidoideae</taxon>
        <taxon>Coptis</taxon>
    </lineage>
</organism>
<keyword evidence="2" id="KW-1185">Reference proteome</keyword>
<dbReference type="Proteomes" id="UP000631114">
    <property type="component" value="Unassembled WGS sequence"/>
</dbReference>
<dbReference type="OrthoDB" id="5994at2759"/>
<dbReference type="PANTHER" id="PTHR21349:SF8">
    <property type="entry name" value="LARGE RIBOSOMAL SUBUNIT PROTEIN BL21C"/>
    <property type="match status" value="1"/>
</dbReference>
<dbReference type="PANTHER" id="PTHR21349">
    <property type="entry name" value="50S RIBOSOMAL PROTEIN L21"/>
    <property type="match status" value="1"/>
</dbReference>
<dbReference type="AlphaFoldDB" id="A0A835MBK7"/>
<reference evidence="1 2" key="1">
    <citation type="submission" date="2020-10" db="EMBL/GenBank/DDBJ databases">
        <title>The Coptis chinensis genome and diversification of protoberbering-type alkaloids.</title>
        <authorList>
            <person name="Wang B."/>
            <person name="Shu S."/>
            <person name="Song C."/>
            <person name="Liu Y."/>
        </authorList>
    </citation>
    <scope>NUCLEOTIDE SEQUENCE [LARGE SCALE GENOMIC DNA]</scope>
    <source>
        <strain evidence="1">HL-2020</strain>
        <tissue evidence="1">Leaf</tissue>
    </source>
</reference>
<dbReference type="GO" id="GO:0005737">
    <property type="term" value="C:cytoplasm"/>
    <property type="evidence" value="ECO:0007669"/>
    <property type="project" value="UniProtKB-ARBA"/>
</dbReference>
<sequence>MIGGRQYIVFTVRFLTAQRLKGAKVNDKIILNKVLLVGTKMTTYIGQPVVTNTAMHTVVEDQVCLRHMNICQIVVFTI</sequence>
<protein>
    <submittedName>
        <fullName evidence="1">Uncharacterized protein</fullName>
    </submittedName>
</protein>
<gene>
    <name evidence="1" type="ORF">IFM89_036103</name>
</gene>
<evidence type="ECO:0000313" key="2">
    <source>
        <dbReference type="Proteomes" id="UP000631114"/>
    </source>
</evidence>
<dbReference type="Pfam" id="PF00829">
    <property type="entry name" value="Ribosomal_L21p"/>
    <property type="match status" value="1"/>
</dbReference>
<dbReference type="InterPro" id="IPR036164">
    <property type="entry name" value="bL21-like_sf"/>
</dbReference>
<evidence type="ECO:0000313" key="1">
    <source>
        <dbReference type="EMBL" id="KAF9626588.1"/>
    </source>
</evidence>
<accession>A0A835MBK7</accession>
<dbReference type="GO" id="GO:0003735">
    <property type="term" value="F:structural constituent of ribosome"/>
    <property type="evidence" value="ECO:0007669"/>
    <property type="project" value="TreeGrafter"/>
</dbReference>
<dbReference type="SUPFAM" id="SSF141091">
    <property type="entry name" value="L21p-like"/>
    <property type="match status" value="1"/>
</dbReference>
<proteinExistence type="predicted"/>
<dbReference type="GO" id="GO:0005840">
    <property type="term" value="C:ribosome"/>
    <property type="evidence" value="ECO:0007669"/>
    <property type="project" value="InterPro"/>
</dbReference>
<name>A0A835MBK7_9MAGN</name>
<dbReference type="EMBL" id="JADFTS010000001">
    <property type="protein sequence ID" value="KAF9626588.1"/>
    <property type="molecule type" value="Genomic_DNA"/>
</dbReference>
<comment type="caution">
    <text evidence="1">The sequence shown here is derived from an EMBL/GenBank/DDBJ whole genome shotgun (WGS) entry which is preliminary data.</text>
</comment>
<dbReference type="InterPro" id="IPR028909">
    <property type="entry name" value="bL21-like"/>
</dbReference>